<keyword evidence="5" id="KW-1185">Reference proteome</keyword>
<dbReference type="SUPFAM" id="SSF51621">
    <property type="entry name" value="Phosphoenolpyruvate/pyruvate domain"/>
    <property type="match status" value="1"/>
</dbReference>
<dbReference type="InterPro" id="IPR054255">
    <property type="entry name" value="DUF6986"/>
</dbReference>
<gene>
    <name evidence="4" type="ORF">ACFOUW_14910</name>
</gene>
<dbReference type="RefSeq" id="WP_205120674.1">
    <property type="nucleotide sequence ID" value="NZ_JAFBCM010000001.1"/>
</dbReference>
<dbReference type="Gene3D" id="3.20.20.60">
    <property type="entry name" value="Phosphoenolpyruvate-binding domains"/>
    <property type="match status" value="1"/>
</dbReference>
<reference evidence="5" key="1">
    <citation type="journal article" date="2019" name="Int. J. Syst. Evol. Microbiol.">
        <title>The Global Catalogue of Microorganisms (GCM) 10K type strain sequencing project: providing services to taxonomists for standard genome sequencing and annotation.</title>
        <authorList>
            <consortium name="The Broad Institute Genomics Platform"/>
            <consortium name="The Broad Institute Genome Sequencing Center for Infectious Disease"/>
            <person name="Wu L."/>
            <person name="Ma J."/>
        </authorList>
    </citation>
    <scope>NUCLEOTIDE SEQUENCE [LARGE SCALE GENOMIC DNA]</scope>
    <source>
        <strain evidence="5">CGMCC 4.7241</strain>
    </source>
</reference>
<protein>
    <submittedName>
        <fullName evidence="4">DUF6986 family protein</fullName>
    </submittedName>
</protein>
<evidence type="ECO:0000313" key="4">
    <source>
        <dbReference type="EMBL" id="MFC3762129.1"/>
    </source>
</evidence>
<comment type="caution">
    <text evidence="4">The sequence shown here is derived from an EMBL/GenBank/DDBJ whole genome shotgun (WGS) entry which is preliminary data.</text>
</comment>
<keyword evidence="2" id="KW-0479">Metal-binding</keyword>
<dbReference type="InterPro" id="IPR015813">
    <property type="entry name" value="Pyrv/PenolPyrv_kinase-like_dom"/>
</dbReference>
<accession>A0ABV7YDJ0</accession>
<dbReference type="PANTHER" id="PTHR32308:SF10">
    <property type="entry name" value="CITRATE LYASE SUBUNIT BETA"/>
    <property type="match status" value="1"/>
</dbReference>
<proteinExistence type="predicted"/>
<dbReference type="InterPro" id="IPR040442">
    <property type="entry name" value="Pyrv_kinase-like_dom_sf"/>
</dbReference>
<dbReference type="Proteomes" id="UP001595699">
    <property type="component" value="Unassembled WGS sequence"/>
</dbReference>
<evidence type="ECO:0000256" key="2">
    <source>
        <dbReference type="ARBA" id="ARBA00022723"/>
    </source>
</evidence>
<evidence type="ECO:0000256" key="1">
    <source>
        <dbReference type="ARBA" id="ARBA00001946"/>
    </source>
</evidence>
<dbReference type="EMBL" id="JBHRZH010000012">
    <property type="protein sequence ID" value="MFC3762129.1"/>
    <property type="molecule type" value="Genomic_DNA"/>
</dbReference>
<keyword evidence="3" id="KW-0460">Magnesium</keyword>
<evidence type="ECO:0000256" key="3">
    <source>
        <dbReference type="ARBA" id="ARBA00022842"/>
    </source>
</evidence>
<organism evidence="4 5">
    <name type="scientific">Tenggerimyces flavus</name>
    <dbReference type="NCBI Taxonomy" id="1708749"/>
    <lineage>
        <taxon>Bacteria</taxon>
        <taxon>Bacillati</taxon>
        <taxon>Actinomycetota</taxon>
        <taxon>Actinomycetes</taxon>
        <taxon>Propionibacteriales</taxon>
        <taxon>Nocardioidaceae</taxon>
        <taxon>Tenggerimyces</taxon>
    </lineage>
</organism>
<comment type="cofactor">
    <cofactor evidence="1">
        <name>Mg(2+)</name>
        <dbReference type="ChEBI" id="CHEBI:18420"/>
    </cofactor>
</comment>
<sequence>MGELDERLDDLLRPVDQRLREQFPGDPGTRQPVHTVYIPADQYHGGIVGEWGAAARDLLKAHGRSIVDATQELGLDPLVVAQVLGRVRAKLEREPIEDLRIDFEDGYGNRPDDEEDRAATDAAHALAGGTRTPFTGIRFKSLELATRKRGLKTLDLFLGTFTHDWPPPSGFVVTLPKVSAVEQVEAMVQVCKAMEAKHGISRLAFELQIELPQAIVAADGTVPVARLIHAAEGRCTGLHYGTYDYSAALGIAAAHQSLDHPGADYAKSVMQAAAAGTGVRLSDGSTNRLPIGDDQAVKAALREHLRLVLRSLARGFYQGWDLHPGQLPTRYVATFAFFRSGFPEAADRLRAYVGRQASGFLDEPATAAALAGFLRRGLNCGALDDGEVHERTGLDAKKLAALANPR</sequence>
<dbReference type="PANTHER" id="PTHR32308">
    <property type="entry name" value="LYASE BETA SUBUNIT, PUTATIVE (AFU_ORTHOLOGUE AFUA_4G13030)-RELATED"/>
    <property type="match status" value="1"/>
</dbReference>
<dbReference type="Pfam" id="PF22484">
    <property type="entry name" value="DUF6986"/>
    <property type="match status" value="1"/>
</dbReference>
<name>A0ABV7YDJ0_9ACTN</name>
<evidence type="ECO:0000313" key="5">
    <source>
        <dbReference type="Proteomes" id="UP001595699"/>
    </source>
</evidence>